<keyword evidence="4 6" id="KW-0807">Transducer</keyword>
<feature type="transmembrane region" description="Helical" evidence="7">
    <location>
        <begin position="196"/>
        <end position="219"/>
    </location>
</feature>
<dbReference type="GO" id="GO:0007165">
    <property type="term" value="P:signal transduction"/>
    <property type="evidence" value="ECO:0007669"/>
    <property type="project" value="UniProtKB-KW"/>
</dbReference>
<evidence type="ECO:0000256" key="1">
    <source>
        <dbReference type="ARBA" id="ARBA00004236"/>
    </source>
</evidence>
<dbReference type="AlphaFoldDB" id="A0A3A1VI66"/>
<dbReference type="Pfam" id="PF00015">
    <property type="entry name" value="MCPsignal"/>
    <property type="match status" value="1"/>
</dbReference>
<dbReference type="PANTHER" id="PTHR32089:SF112">
    <property type="entry name" value="LYSOZYME-LIKE PROTEIN-RELATED"/>
    <property type="match status" value="1"/>
</dbReference>
<feature type="domain" description="Methyl-accepting transducer" evidence="8">
    <location>
        <begin position="288"/>
        <end position="524"/>
    </location>
</feature>
<reference evidence="10 11" key="1">
    <citation type="submission" date="2018-09" db="EMBL/GenBank/DDBJ databases">
        <title>Paenibacillus aracenensis nov. sp. isolated from a cave in southern Spain.</title>
        <authorList>
            <person name="Jurado V."/>
            <person name="Gutierrez-Patricio S."/>
            <person name="Gonzalez-Pimentel J.L."/>
            <person name="Miller A.Z."/>
            <person name="Laiz L."/>
            <person name="Saiz-Jimenez C."/>
        </authorList>
    </citation>
    <scope>NUCLEOTIDE SEQUENCE [LARGE SCALE GENOMIC DNA]</scope>
    <source>
        <strain evidence="10 11">DSM 22867</strain>
    </source>
</reference>
<evidence type="ECO:0000256" key="2">
    <source>
        <dbReference type="ARBA" id="ARBA00022475"/>
    </source>
</evidence>
<dbReference type="GO" id="GO:0005886">
    <property type="term" value="C:plasma membrane"/>
    <property type="evidence" value="ECO:0007669"/>
    <property type="project" value="UniProtKB-SubCell"/>
</dbReference>
<accession>A0A3A1VI66</accession>
<evidence type="ECO:0000256" key="6">
    <source>
        <dbReference type="PROSITE-ProRule" id="PRU00284"/>
    </source>
</evidence>
<dbReference type="OrthoDB" id="9760371at2"/>
<dbReference type="EMBL" id="QXQA01000002">
    <property type="protein sequence ID" value="RIX59306.1"/>
    <property type="molecule type" value="Genomic_DNA"/>
</dbReference>
<evidence type="ECO:0000313" key="11">
    <source>
        <dbReference type="Proteomes" id="UP000266482"/>
    </source>
</evidence>
<dbReference type="InterPro" id="IPR003660">
    <property type="entry name" value="HAMP_dom"/>
</dbReference>
<keyword evidence="7" id="KW-0812">Transmembrane</keyword>
<feature type="domain" description="HAMP" evidence="9">
    <location>
        <begin position="216"/>
        <end position="269"/>
    </location>
</feature>
<proteinExistence type="inferred from homology"/>
<dbReference type="Proteomes" id="UP000266482">
    <property type="component" value="Unassembled WGS sequence"/>
</dbReference>
<protein>
    <submittedName>
        <fullName evidence="10">Methyl-accepting chemotaxis protein</fullName>
    </submittedName>
</protein>
<evidence type="ECO:0000256" key="4">
    <source>
        <dbReference type="ARBA" id="ARBA00023224"/>
    </source>
</evidence>
<dbReference type="Pfam" id="PF00672">
    <property type="entry name" value="HAMP"/>
    <property type="match status" value="1"/>
</dbReference>
<dbReference type="SMART" id="SM00283">
    <property type="entry name" value="MA"/>
    <property type="match status" value="1"/>
</dbReference>
<gene>
    <name evidence="10" type="ORF">D3P08_03900</name>
</gene>
<keyword evidence="11" id="KW-1185">Reference proteome</keyword>
<evidence type="ECO:0000256" key="5">
    <source>
        <dbReference type="ARBA" id="ARBA00029447"/>
    </source>
</evidence>
<keyword evidence="2" id="KW-1003">Cell membrane</keyword>
<name>A0A3A1VI66_9BACL</name>
<evidence type="ECO:0000256" key="3">
    <source>
        <dbReference type="ARBA" id="ARBA00023136"/>
    </source>
</evidence>
<evidence type="ECO:0000259" key="8">
    <source>
        <dbReference type="PROSITE" id="PS50111"/>
    </source>
</evidence>
<dbReference type="RefSeq" id="WP_119598137.1">
    <property type="nucleotide sequence ID" value="NZ_QXQA01000002.1"/>
</dbReference>
<evidence type="ECO:0000256" key="7">
    <source>
        <dbReference type="SAM" id="Phobius"/>
    </source>
</evidence>
<dbReference type="PANTHER" id="PTHR32089">
    <property type="entry name" value="METHYL-ACCEPTING CHEMOTAXIS PROTEIN MCPB"/>
    <property type="match status" value="1"/>
</dbReference>
<keyword evidence="7" id="KW-1133">Transmembrane helix</keyword>
<sequence>MGLSLRIRLSLLAAVPLMLYAGTGMYLVGEQRAVFKEMKTELVESYVEVESLVLNADRDLYQAKTAYLLLESGELSAEASAARQKELSDNYNQAIERIASAREILDTAGLLDYTSGENGKSTTELFDTFQKDFGNWYKDAVELSSDGKQAIVNEALDGMFESGRAAIDSISQNAGDHSEQLLHEIDEKLDNTMRSVVAGIVVVSVILITLVAFIIHRIMRTIRMVVRKTQLVGEGDLTSSREVRYSKDELGLISRSVDDMIESMRRLISDIAGSTRKVSESSEHLSKAAGESTAASERVALNIQEVAASSEVQARGAAETSRAIEEMAVGIGRIAENTSELANHSQATASQADQGQASLHRLVAQMEEVRGVIGKLSDTIGTLENRSQQIGAIVENITAFSNQTNILSLNASIEAARAGEHGRGFAVVAGEIRKLAASSLESAESINELVSLTQSDIAGASSFMNKTLVEVERGSEQIKEVSQNLDLITSAVGSMSQQLQENSAIAEQMSASSEEVSASVDQSADTAELNLGKAANVAAATEEQLAFMGKITEASKQLDEIVQQLNGTVAHFKVG</sequence>
<comment type="similarity">
    <text evidence="5">Belongs to the methyl-accepting chemotaxis (MCP) protein family.</text>
</comment>
<dbReference type="Gene3D" id="1.10.287.950">
    <property type="entry name" value="Methyl-accepting chemotaxis protein"/>
    <property type="match status" value="1"/>
</dbReference>
<feature type="transmembrane region" description="Helical" evidence="7">
    <location>
        <begin position="6"/>
        <end position="29"/>
    </location>
</feature>
<dbReference type="Gene3D" id="6.10.340.10">
    <property type="match status" value="1"/>
</dbReference>
<dbReference type="CDD" id="cd06225">
    <property type="entry name" value="HAMP"/>
    <property type="match status" value="1"/>
</dbReference>
<dbReference type="SMART" id="SM00304">
    <property type="entry name" value="HAMP"/>
    <property type="match status" value="1"/>
</dbReference>
<evidence type="ECO:0000313" key="10">
    <source>
        <dbReference type="EMBL" id="RIX59306.1"/>
    </source>
</evidence>
<dbReference type="InterPro" id="IPR004089">
    <property type="entry name" value="MCPsignal_dom"/>
</dbReference>
<dbReference type="PROSITE" id="PS50885">
    <property type="entry name" value="HAMP"/>
    <property type="match status" value="1"/>
</dbReference>
<comment type="caution">
    <text evidence="10">The sequence shown here is derived from an EMBL/GenBank/DDBJ whole genome shotgun (WGS) entry which is preliminary data.</text>
</comment>
<keyword evidence="3 7" id="KW-0472">Membrane</keyword>
<organism evidence="10 11">
    <name type="scientific">Paenibacillus nanensis</name>
    <dbReference type="NCBI Taxonomy" id="393251"/>
    <lineage>
        <taxon>Bacteria</taxon>
        <taxon>Bacillati</taxon>
        <taxon>Bacillota</taxon>
        <taxon>Bacilli</taxon>
        <taxon>Bacillales</taxon>
        <taxon>Paenibacillaceae</taxon>
        <taxon>Paenibacillus</taxon>
    </lineage>
</organism>
<dbReference type="SUPFAM" id="SSF58104">
    <property type="entry name" value="Methyl-accepting chemotaxis protein (MCP) signaling domain"/>
    <property type="match status" value="1"/>
</dbReference>
<evidence type="ECO:0000259" key="9">
    <source>
        <dbReference type="PROSITE" id="PS50885"/>
    </source>
</evidence>
<dbReference type="PROSITE" id="PS50111">
    <property type="entry name" value="CHEMOTAXIS_TRANSDUC_2"/>
    <property type="match status" value="1"/>
</dbReference>
<comment type="subcellular location">
    <subcellularLocation>
        <location evidence="1">Cell membrane</location>
    </subcellularLocation>
</comment>